<comment type="caution">
    <text evidence="6">The sequence shown here is derived from an EMBL/GenBank/DDBJ whole genome shotgun (WGS) entry which is preliminary data.</text>
</comment>
<evidence type="ECO:0000256" key="3">
    <source>
        <dbReference type="ARBA" id="ARBA00022989"/>
    </source>
</evidence>
<name>A0ABD5ZDF2_9EURY</name>
<dbReference type="Proteomes" id="UP001596481">
    <property type="component" value="Unassembled WGS sequence"/>
</dbReference>
<dbReference type="GO" id="GO:0016020">
    <property type="term" value="C:membrane"/>
    <property type="evidence" value="ECO:0007669"/>
    <property type="project" value="UniProtKB-SubCell"/>
</dbReference>
<evidence type="ECO:0000256" key="2">
    <source>
        <dbReference type="ARBA" id="ARBA00022692"/>
    </source>
</evidence>
<evidence type="ECO:0000256" key="1">
    <source>
        <dbReference type="ARBA" id="ARBA00004141"/>
    </source>
</evidence>
<keyword evidence="2 5" id="KW-0812">Transmembrane</keyword>
<accession>A0ABD5ZDF2</accession>
<dbReference type="Pfam" id="PF07681">
    <property type="entry name" value="DoxX"/>
    <property type="match status" value="1"/>
</dbReference>
<dbReference type="InterPro" id="IPR032808">
    <property type="entry name" value="DoxX"/>
</dbReference>
<proteinExistence type="predicted"/>
<feature type="transmembrane region" description="Helical" evidence="5">
    <location>
        <begin position="51"/>
        <end position="70"/>
    </location>
</feature>
<evidence type="ECO:0000256" key="4">
    <source>
        <dbReference type="ARBA" id="ARBA00023136"/>
    </source>
</evidence>
<protein>
    <submittedName>
        <fullName evidence="6">DoxX family membrane protein</fullName>
    </submittedName>
</protein>
<feature type="transmembrane region" description="Helical" evidence="5">
    <location>
        <begin position="76"/>
        <end position="95"/>
    </location>
</feature>
<keyword evidence="3 5" id="KW-1133">Transmembrane helix</keyword>
<reference evidence="6 7" key="1">
    <citation type="journal article" date="2019" name="Int. J. Syst. Evol. Microbiol.">
        <title>The Global Catalogue of Microorganisms (GCM) 10K type strain sequencing project: providing services to taxonomists for standard genome sequencing and annotation.</title>
        <authorList>
            <consortium name="The Broad Institute Genomics Platform"/>
            <consortium name="The Broad Institute Genome Sequencing Center for Infectious Disease"/>
            <person name="Wu L."/>
            <person name="Ma J."/>
        </authorList>
    </citation>
    <scope>NUCLEOTIDE SEQUENCE [LARGE SCALE GENOMIC DNA]</scope>
    <source>
        <strain evidence="6 7">DSM 29988</strain>
    </source>
</reference>
<dbReference type="EMBL" id="JBHTAA010000002">
    <property type="protein sequence ID" value="MFC7203238.1"/>
    <property type="molecule type" value="Genomic_DNA"/>
</dbReference>
<keyword evidence="7" id="KW-1185">Reference proteome</keyword>
<evidence type="ECO:0000256" key="5">
    <source>
        <dbReference type="SAM" id="Phobius"/>
    </source>
</evidence>
<evidence type="ECO:0000313" key="7">
    <source>
        <dbReference type="Proteomes" id="UP001596481"/>
    </source>
</evidence>
<sequence>MTDSSSSKTAPPVLARLLYSGVLVYMSVDGFRHNETRVEIAREKGVPIPEVLVPFTTGMLLVANLLLLVWRFPKFAAGAVIVFFVGTTPAIHNFWELEGEERHGNKINFCKNLALIGGAIALLDEAAKDD</sequence>
<organism evidence="6 7">
    <name type="scientific">Haloferax namakaokahaiae</name>
    <dbReference type="NCBI Taxonomy" id="1748331"/>
    <lineage>
        <taxon>Archaea</taxon>
        <taxon>Methanobacteriati</taxon>
        <taxon>Methanobacteriota</taxon>
        <taxon>Stenosarchaea group</taxon>
        <taxon>Halobacteria</taxon>
        <taxon>Halobacteriales</taxon>
        <taxon>Haloferacaceae</taxon>
        <taxon>Haloferax</taxon>
    </lineage>
</organism>
<dbReference type="AlphaFoldDB" id="A0ABD5ZDF2"/>
<dbReference type="RefSeq" id="WP_390222577.1">
    <property type="nucleotide sequence ID" value="NZ_JBHTAA010000002.1"/>
</dbReference>
<keyword evidence="4 5" id="KW-0472">Membrane</keyword>
<gene>
    <name evidence="6" type="ORF">ACFQJC_06905</name>
</gene>
<comment type="subcellular location">
    <subcellularLocation>
        <location evidence="1">Membrane</location>
        <topology evidence="1">Multi-pass membrane protein</topology>
    </subcellularLocation>
</comment>
<evidence type="ECO:0000313" key="6">
    <source>
        <dbReference type="EMBL" id="MFC7203238.1"/>
    </source>
</evidence>